<dbReference type="EMBL" id="JBHTLX010000020">
    <property type="protein sequence ID" value="MFD1248958.1"/>
    <property type="molecule type" value="Genomic_DNA"/>
</dbReference>
<accession>A0ABW3W0Y4</accession>
<gene>
    <name evidence="1" type="ORF">ACFQ3F_14250</name>
</gene>
<dbReference type="RefSeq" id="WP_367917181.1">
    <property type="nucleotide sequence ID" value="NZ_BAABAC010000003.1"/>
</dbReference>
<evidence type="ECO:0000313" key="1">
    <source>
        <dbReference type="EMBL" id="MFD1248958.1"/>
    </source>
</evidence>
<comment type="caution">
    <text evidence="1">The sequence shown here is derived from an EMBL/GenBank/DDBJ whole genome shotgun (WGS) entry which is preliminary data.</text>
</comment>
<reference evidence="2" key="1">
    <citation type="journal article" date="2019" name="Int. J. Syst. Evol. Microbiol.">
        <title>The Global Catalogue of Microorganisms (GCM) 10K type strain sequencing project: providing services to taxonomists for standard genome sequencing and annotation.</title>
        <authorList>
            <consortium name="The Broad Institute Genomics Platform"/>
            <consortium name="The Broad Institute Genome Sequencing Center for Infectious Disease"/>
            <person name="Wu L."/>
            <person name="Ma J."/>
        </authorList>
    </citation>
    <scope>NUCLEOTIDE SEQUENCE [LARGE SCALE GENOMIC DNA]</scope>
    <source>
        <strain evidence="2">CCUG 52478</strain>
    </source>
</reference>
<organism evidence="1 2">
    <name type="scientific">Nocardioides ginsengisoli</name>
    <dbReference type="NCBI Taxonomy" id="363868"/>
    <lineage>
        <taxon>Bacteria</taxon>
        <taxon>Bacillati</taxon>
        <taxon>Actinomycetota</taxon>
        <taxon>Actinomycetes</taxon>
        <taxon>Propionibacteriales</taxon>
        <taxon>Nocardioidaceae</taxon>
        <taxon>Nocardioides</taxon>
    </lineage>
</organism>
<name>A0ABW3W0Y4_9ACTN</name>
<sequence>MSYLMLYGSGWTQRWRIAAGMEDDVRSQISQVGNETTGVLKVLDPGSDNDATLVVSWARVAAAVVLDTAAEETRSSTGQYA</sequence>
<protein>
    <submittedName>
        <fullName evidence="1">Uncharacterized protein</fullName>
    </submittedName>
</protein>
<evidence type="ECO:0000313" key="2">
    <source>
        <dbReference type="Proteomes" id="UP001597229"/>
    </source>
</evidence>
<dbReference type="Proteomes" id="UP001597229">
    <property type="component" value="Unassembled WGS sequence"/>
</dbReference>
<keyword evidence="2" id="KW-1185">Reference proteome</keyword>
<proteinExistence type="predicted"/>